<evidence type="ECO:0000313" key="2">
    <source>
        <dbReference type="EMBL" id="CAB4144808.1"/>
    </source>
</evidence>
<feature type="region of interest" description="Disordered" evidence="1">
    <location>
        <begin position="340"/>
        <end position="360"/>
    </location>
</feature>
<feature type="compositionally biased region" description="Basic residues" evidence="1">
    <location>
        <begin position="351"/>
        <end position="360"/>
    </location>
</feature>
<proteinExistence type="predicted"/>
<feature type="region of interest" description="Disordered" evidence="1">
    <location>
        <begin position="192"/>
        <end position="246"/>
    </location>
</feature>
<feature type="compositionally biased region" description="Basic and acidic residues" evidence="1">
    <location>
        <begin position="162"/>
        <end position="174"/>
    </location>
</feature>
<gene>
    <name evidence="2" type="ORF">UFOVP468_60</name>
</gene>
<dbReference type="Pfam" id="PF20106">
    <property type="entry name" value="DUF6496"/>
    <property type="match status" value="1"/>
</dbReference>
<name>A0A6J5MDQ9_9CAUD</name>
<feature type="compositionally biased region" description="Low complexity" evidence="1">
    <location>
        <begin position="195"/>
        <end position="221"/>
    </location>
</feature>
<organism evidence="2">
    <name type="scientific">uncultured Caudovirales phage</name>
    <dbReference type="NCBI Taxonomy" id="2100421"/>
    <lineage>
        <taxon>Viruses</taxon>
        <taxon>Duplodnaviria</taxon>
        <taxon>Heunggongvirae</taxon>
        <taxon>Uroviricota</taxon>
        <taxon>Caudoviricetes</taxon>
        <taxon>Peduoviridae</taxon>
        <taxon>Maltschvirus</taxon>
        <taxon>Maltschvirus maltsch</taxon>
    </lineage>
</organism>
<protein>
    <submittedName>
        <fullName evidence="2">Uncharacterized protein</fullName>
    </submittedName>
</protein>
<dbReference type="EMBL" id="LR796432">
    <property type="protein sequence ID" value="CAB4144808.1"/>
    <property type="molecule type" value="Genomic_DNA"/>
</dbReference>
<feature type="region of interest" description="Disordered" evidence="1">
    <location>
        <begin position="90"/>
        <end position="176"/>
    </location>
</feature>
<sequence length="360" mass="38537">MDGFKNSTKTQYSMGGYAKGGSKFGKVMGEFKAGTLHSGSKKGAEVTNPKQAVAIALSEARKAGMKKSHGGMASGGTMTAAEKRMVAIEKNEHTQAPKPATSKPATTSGNKPMTAAEKRMNDIEKNETGGYKKGGSAQRKPSVKTADALRAQKYKAAMASRPNREPRIPVKDPAKVQMAAGAIKSAIEKAISTRAAQQPAPQAAPPMEAAAPPMMGAPAMKKGGKVMKKDKGGPIKADFPDTQSGNARFYQNEADKEIQNLKDPTYKSPLNKKGRADEMYVAQRRSDAWKSMSKYRLAPTTQKVTSDDMKSTYGPDAYKKGGMTDIKQDKAMVKKAVHKHEAAMHPGKPMTKLRKGGMPC</sequence>
<feature type="compositionally biased region" description="Basic and acidic residues" evidence="1">
    <location>
        <begin position="116"/>
        <end position="127"/>
    </location>
</feature>
<reference evidence="2" key="1">
    <citation type="submission" date="2020-04" db="EMBL/GenBank/DDBJ databases">
        <authorList>
            <person name="Chiriac C."/>
            <person name="Salcher M."/>
            <person name="Ghai R."/>
            <person name="Kavagutti S V."/>
        </authorList>
    </citation>
    <scope>NUCLEOTIDE SEQUENCE</scope>
</reference>
<evidence type="ECO:0000256" key="1">
    <source>
        <dbReference type="SAM" id="MobiDB-lite"/>
    </source>
</evidence>
<dbReference type="InterPro" id="IPR045468">
    <property type="entry name" value="DUF6496"/>
</dbReference>
<accession>A0A6J5MDQ9</accession>